<keyword evidence="5" id="KW-1185">Reference proteome</keyword>
<reference evidence="4 5" key="1">
    <citation type="journal article" date="2014" name="Genome Biol. Evol.">
        <title>Genome degeneration and adaptation in a nascent stage of symbiosis.</title>
        <authorList>
            <person name="Oakeson K.F."/>
            <person name="Gil R."/>
            <person name="Clayton A.L."/>
            <person name="Dunn D.M."/>
            <person name="von Niederhausern A.C."/>
            <person name="Hamil C."/>
            <person name="Aoyagi A."/>
            <person name="Duval B."/>
            <person name="Baca A."/>
            <person name="Silva F.J."/>
            <person name="Vallier A."/>
            <person name="Jackson D.G."/>
            <person name="Latorre A."/>
            <person name="Weiss R.B."/>
            <person name="Heddi A."/>
            <person name="Moya A."/>
            <person name="Dale C."/>
        </authorList>
    </citation>
    <scope>NUCLEOTIDE SEQUENCE [LARGE SCALE GENOMIC DNA]</scope>
    <source>
        <strain evidence="4 5">HS1</strain>
    </source>
</reference>
<evidence type="ECO:0000259" key="3">
    <source>
        <dbReference type="SMART" id="SM00829"/>
    </source>
</evidence>
<gene>
    <name evidence="4" type="ORF">Sant_2205</name>
</gene>
<dbReference type="PANTHER" id="PTHR48106">
    <property type="entry name" value="QUINONE OXIDOREDUCTASE PIG3-RELATED"/>
    <property type="match status" value="1"/>
</dbReference>
<dbReference type="Gene3D" id="3.40.50.720">
    <property type="entry name" value="NAD(P)-binding Rossmann-like Domain"/>
    <property type="match status" value="1"/>
</dbReference>
<keyword evidence="2" id="KW-0560">Oxidoreductase</keyword>
<dbReference type="EMBL" id="CP006569">
    <property type="protein sequence ID" value="AHF77250.1"/>
    <property type="molecule type" value="Genomic_DNA"/>
</dbReference>
<dbReference type="InterPro" id="IPR020843">
    <property type="entry name" value="ER"/>
</dbReference>
<accession>W0HYF9</accession>
<dbReference type="SUPFAM" id="SSF50129">
    <property type="entry name" value="GroES-like"/>
    <property type="match status" value="1"/>
</dbReference>
<dbReference type="Proteomes" id="UP000019028">
    <property type="component" value="Chromosome"/>
</dbReference>
<name>W0HYF9_9GAMM</name>
<dbReference type="InterPro" id="IPR011032">
    <property type="entry name" value="GroES-like_sf"/>
</dbReference>
<dbReference type="InterPro" id="IPR036291">
    <property type="entry name" value="NAD(P)-bd_dom_sf"/>
</dbReference>
<dbReference type="SUPFAM" id="SSF51735">
    <property type="entry name" value="NAD(P)-binding Rossmann-fold domains"/>
    <property type="match status" value="1"/>
</dbReference>
<dbReference type="KEGG" id="sod:Sant_2205"/>
<keyword evidence="1" id="KW-0521">NADP</keyword>
<evidence type="ECO:0000256" key="2">
    <source>
        <dbReference type="ARBA" id="ARBA00023002"/>
    </source>
</evidence>
<dbReference type="InterPro" id="IPR014189">
    <property type="entry name" value="Quinone_OxRdtase_PIG3"/>
</dbReference>
<dbReference type="PANTHER" id="PTHR48106:SF8">
    <property type="entry name" value="OS02G0805600 PROTEIN"/>
    <property type="match status" value="1"/>
</dbReference>
<evidence type="ECO:0000256" key="1">
    <source>
        <dbReference type="ARBA" id="ARBA00022857"/>
    </source>
</evidence>
<dbReference type="AlphaFoldDB" id="W0HYF9"/>
<dbReference type="Gene3D" id="3.90.180.10">
    <property type="entry name" value="Medium-chain alcohol dehydrogenases, catalytic domain"/>
    <property type="match status" value="1"/>
</dbReference>
<dbReference type="RefSeq" id="WP_025422383.1">
    <property type="nucleotide sequence ID" value="NZ_CP006569.1"/>
</dbReference>
<dbReference type="NCBIfam" id="TIGR02824">
    <property type="entry name" value="quinone_pig3"/>
    <property type="match status" value="1"/>
</dbReference>
<dbReference type="CDD" id="cd05276">
    <property type="entry name" value="p53_inducible_oxidoreductase"/>
    <property type="match status" value="1"/>
</dbReference>
<sequence length="336" mass="34887">MIPNMMKAVIAREPGGPEVLQLVELGVPRPAPGEVLIRVASAGVNRPDIMQRAGMPPPPGVTAVLGLEVSGTVVAQGAGVDPPAMGAAVMALVNGGGYAQYCLARAELCLPVPACLPLAHAAGVPEAAFTVWHNLFERGRLMPGETVLIHGAASGVGTFAIQCARRCGARVIAVAGGADKIAALARLGVWRAIDRHEEDFVAVTLAQTQGRGVDVVLDNVGGEGVARNLSVLAPGGRHISLSFMQGATIELDLQQVMRKGLTLTSSTLRPKSPAEKARLAQCLHTHLLPLLAEGRLAPVIHRTLPLADAAQAHRILESNANIGKVLLAVDHLEKAA</sequence>
<dbReference type="SMART" id="SM00829">
    <property type="entry name" value="PKS_ER"/>
    <property type="match status" value="1"/>
</dbReference>
<dbReference type="Pfam" id="PF08240">
    <property type="entry name" value="ADH_N"/>
    <property type="match status" value="1"/>
</dbReference>
<proteinExistence type="predicted"/>
<dbReference type="GO" id="GO:0070402">
    <property type="term" value="F:NADPH binding"/>
    <property type="evidence" value="ECO:0007669"/>
    <property type="project" value="TreeGrafter"/>
</dbReference>
<protein>
    <submittedName>
        <fullName evidence="4">NAD(P)H quinone oxidoreductase, PIG3 family</fullName>
    </submittedName>
</protein>
<organism evidence="4 5">
    <name type="scientific">Sodalis praecaptivus</name>
    <dbReference type="NCBI Taxonomy" id="1239307"/>
    <lineage>
        <taxon>Bacteria</taxon>
        <taxon>Pseudomonadati</taxon>
        <taxon>Pseudomonadota</taxon>
        <taxon>Gammaproteobacteria</taxon>
        <taxon>Enterobacterales</taxon>
        <taxon>Bruguierivoracaceae</taxon>
        <taxon>Sodalis</taxon>
    </lineage>
</organism>
<dbReference type="Pfam" id="PF13602">
    <property type="entry name" value="ADH_zinc_N_2"/>
    <property type="match status" value="1"/>
</dbReference>
<dbReference type="InterPro" id="IPR013154">
    <property type="entry name" value="ADH-like_N"/>
</dbReference>
<dbReference type="OrthoDB" id="9787435at2"/>
<evidence type="ECO:0000313" key="5">
    <source>
        <dbReference type="Proteomes" id="UP000019028"/>
    </source>
</evidence>
<feature type="domain" description="Enoyl reductase (ER)" evidence="3">
    <location>
        <begin position="15"/>
        <end position="327"/>
    </location>
</feature>
<dbReference type="HOGENOM" id="CLU_026673_3_4_6"/>
<evidence type="ECO:0000313" key="4">
    <source>
        <dbReference type="EMBL" id="AHF77250.1"/>
    </source>
</evidence>
<dbReference type="GO" id="GO:0016651">
    <property type="term" value="F:oxidoreductase activity, acting on NAD(P)H"/>
    <property type="evidence" value="ECO:0007669"/>
    <property type="project" value="TreeGrafter"/>
</dbReference>
<dbReference type="PATRIC" id="fig|1239307.3.peg.2444"/>